<accession>A0A3A2Z7N9</accession>
<dbReference type="Proteomes" id="UP000266188">
    <property type="component" value="Unassembled WGS sequence"/>
</dbReference>
<name>A0A3A2Z7N9_9EURO</name>
<evidence type="ECO:0000313" key="2">
    <source>
        <dbReference type="EMBL" id="RJE18906.1"/>
    </source>
</evidence>
<evidence type="ECO:0000313" key="3">
    <source>
        <dbReference type="Proteomes" id="UP000266188"/>
    </source>
</evidence>
<evidence type="ECO:0000256" key="1">
    <source>
        <dbReference type="SAM" id="MobiDB-lite"/>
    </source>
</evidence>
<comment type="caution">
    <text evidence="2">The sequence shown here is derived from an EMBL/GenBank/DDBJ whole genome shotgun (WGS) entry which is preliminary data.</text>
</comment>
<feature type="compositionally biased region" description="Polar residues" evidence="1">
    <location>
        <begin position="17"/>
        <end position="26"/>
    </location>
</feature>
<dbReference type="OrthoDB" id="3544487at2759"/>
<dbReference type="EMBL" id="MVGC01000475">
    <property type="protein sequence ID" value="RJE18906.1"/>
    <property type="molecule type" value="Genomic_DNA"/>
</dbReference>
<keyword evidence="3" id="KW-1185">Reference proteome</keyword>
<protein>
    <submittedName>
        <fullName evidence="2">Uncharacterized protein</fullName>
    </submittedName>
</protein>
<dbReference type="STRING" id="2070753.A0A3A2Z7N9"/>
<gene>
    <name evidence="2" type="ORF">PHISCL_08755</name>
</gene>
<feature type="region of interest" description="Disordered" evidence="1">
    <location>
        <begin position="1"/>
        <end position="64"/>
    </location>
</feature>
<dbReference type="PANTHER" id="PTHR37535:SF2">
    <property type="entry name" value="FINGER DOMAIN PROTEIN, PUTATIVE (AFU_ORTHOLOGUE AFUA_6G09300)-RELATED"/>
    <property type="match status" value="1"/>
</dbReference>
<proteinExistence type="predicted"/>
<dbReference type="PANTHER" id="PTHR37535">
    <property type="entry name" value="FLUG DOMAIN PROTEIN"/>
    <property type="match status" value="1"/>
</dbReference>
<dbReference type="AlphaFoldDB" id="A0A3A2Z7N9"/>
<feature type="compositionally biased region" description="Acidic residues" evidence="1">
    <location>
        <begin position="35"/>
        <end position="58"/>
    </location>
</feature>
<reference evidence="3" key="1">
    <citation type="submission" date="2017-02" db="EMBL/GenBank/DDBJ databases">
        <authorList>
            <person name="Tafer H."/>
            <person name="Lopandic K."/>
        </authorList>
    </citation>
    <scope>NUCLEOTIDE SEQUENCE [LARGE SCALE GENOMIC DNA]</scope>
    <source>
        <strain evidence="3">CBS 366.77</strain>
    </source>
</reference>
<sequence length="225" mass="26246">MAPRPRLVGSNDKDQSDASSNLSEIFSDNGSDSDSGSDPEVDSEVSDDEDKFGDDTFDNEGQLPPEHYLAQAESLDVSQLRQKRYSDGTQERLDETRMYWNRYCRYVGVDLVKHWQWISDSDETVRFLYAFFGWRCDIRRGKNGRHYLGIKYKSSLELFWKWWHLLIKQETALGLSKDITIKVNDSPKKKDLELDRRPKKNMYIKDVAEFARVLLTTTEMTFDCG</sequence>
<organism evidence="2 3">
    <name type="scientific">Aspergillus sclerotialis</name>
    <dbReference type="NCBI Taxonomy" id="2070753"/>
    <lineage>
        <taxon>Eukaryota</taxon>
        <taxon>Fungi</taxon>
        <taxon>Dikarya</taxon>
        <taxon>Ascomycota</taxon>
        <taxon>Pezizomycotina</taxon>
        <taxon>Eurotiomycetes</taxon>
        <taxon>Eurotiomycetidae</taxon>
        <taxon>Eurotiales</taxon>
        <taxon>Aspergillaceae</taxon>
        <taxon>Aspergillus</taxon>
        <taxon>Aspergillus subgen. Polypaecilum</taxon>
    </lineage>
</organism>